<evidence type="ECO:0000256" key="2">
    <source>
        <dbReference type="ARBA" id="ARBA00020169"/>
    </source>
</evidence>
<comment type="similarity">
    <text evidence="1">Belongs to the L-aspartate dehydrogenase family.</text>
</comment>
<dbReference type="SUPFAM" id="SSF51735">
    <property type="entry name" value="NAD(P)-binding Rossmann-fold domains"/>
    <property type="match status" value="1"/>
</dbReference>
<comment type="caution">
    <text evidence="6">The sequence shown here is derived from an EMBL/GenBank/DDBJ whole genome shotgun (WGS) entry which is preliminary data.</text>
</comment>
<evidence type="ECO:0000313" key="7">
    <source>
        <dbReference type="Proteomes" id="UP000663889"/>
    </source>
</evidence>
<feature type="domain" description="Aspartate/homoserine dehydrogenase NAD-binding" evidence="5">
    <location>
        <begin position="31"/>
        <end position="146"/>
    </location>
</feature>
<evidence type="ECO:0000259" key="5">
    <source>
        <dbReference type="Pfam" id="PF03447"/>
    </source>
</evidence>
<reference evidence="6" key="1">
    <citation type="submission" date="2021-02" db="EMBL/GenBank/DDBJ databases">
        <authorList>
            <person name="Nowell W R."/>
        </authorList>
    </citation>
    <scope>NUCLEOTIDE SEQUENCE</scope>
</reference>
<dbReference type="PANTHER" id="PTHR31873">
    <property type="entry name" value="L-ASPARTATE DEHYDROGENASE-RELATED"/>
    <property type="match status" value="1"/>
</dbReference>
<dbReference type="Gene3D" id="3.30.360.10">
    <property type="entry name" value="Dihydrodipicolinate Reductase, domain 2"/>
    <property type="match status" value="1"/>
</dbReference>
<proteinExistence type="inferred from homology"/>
<gene>
    <name evidence="6" type="ORF">SEV965_LOCUS31451</name>
</gene>
<dbReference type="AlphaFoldDB" id="A0A815KUY1"/>
<accession>A0A815KUY1</accession>
<dbReference type="SUPFAM" id="SSF55347">
    <property type="entry name" value="Glyceraldehyde-3-phosphate dehydrogenase-like, C-terminal domain"/>
    <property type="match status" value="1"/>
</dbReference>
<dbReference type="GO" id="GO:0009435">
    <property type="term" value="P:NAD+ biosynthetic process"/>
    <property type="evidence" value="ECO:0007669"/>
    <property type="project" value="InterPro"/>
</dbReference>
<evidence type="ECO:0000313" key="6">
    <source>
        <dbReference type="EMBL" id="CAF1401155.1"/>
    </source>
</evidence>
<feature type="coiled-coil region" evidence="3">
    <location>
        <begin position="321"/>
        <end position="348"/>
    </location>
</feature>
<dbReference type="InterPro" id="IPR005106">
    <property type="entry name" value="Asp/hSer_DH_NAD-bd"/>
</dbReference>
<evidence type="ECO:0000259" key="4">
    <source>
        <dbReference type="Pfam" id="PF01958"/>
    </source>
</evidence>
<dbReference type="Gene3D" id="3.40.50.720">
    <property type="entry name" value="NAD(P)-binding Rossmann-like Domain"/>
    <property type="match status" value="1"/>
</dbReference>
<sequence length="377" mass="41816">MFAVINNSLSRMRRNADSTFGPQPLRIGILGFGHLGQFLCTHFERERTKPTRDFDLIFIWNRSKTIFTKYGKELDQSLIVSTVQEGLQRLPDLVVEVAHPDVIRTYGEQILDVCDLFIGSPTALAYAPLEARLRKKSIETGQAIYIASGAFWGADDIVKMSERDLVRSLTITMKKHPDSFKLNEPLRSKLLHERAKIGDKHEEIIIYSGPVRELCRLAPNNVNTMAVGAIVADHLGFDGVQGCLVADSSLTDRHIVEIELSGPETTIGDKKKPTFHLKTVRTNPAEIGFITGTATLLSFVSSIKRAKGHITGLDDPAAAKARAEEAERKKAAEAAAEAEAKKKEQARSVKPILPYSSMFIFSSTNPIRRFFPAPFSL</sequence>
<keyword evidence="3" id="KW-0175">Coiled coil</keyword>
<dbReference type="EMBL" id="CAJNOU010003632">
    <property type="protein sequence ID" value="CAF1401155.1"/>
    <property type="molecule type" value="Genomic_DNA"/>
</dbReference>
<evidence type="ECO:0000256" key="3">
    <source>
        <dbReference type="SAM" id="Coils"/>
    </source>
</evidence>
<organism evidence="6 7">
    <name type="scientific">Rotaria sordida</name>
    <dbReference type="NCBI Taxonomy" id="392033"/>
    <lineage>
        <taxon>Eukaryota</taxon>
        <taxon>Metazoa</taxon>
        <taxon>Spiralia</taxon>
        <taxon>Gnathifera</taxon>
        <taxon>Rotifera</taxon>
        <taxon>Eurotatoria</taxon>
        <taxon>Bdelloidea</taxon>
        <taxon>Philodinida</taxon>
        <taxon>Philodinidae</taxon>
        <taxon>Rotaria</taxon>
    </lineage>
</organism>
<dbReference type="Pfam" id="PF01958">
    <property type="entry name" value="Asp_DH_C"/>
    <property type="match status" value="1"/>
</dbReference>
<evidence type="ECO:0000256" key="1">
    <source>
        <dbReference type="ARBA" id="ARBA00008331"/>
    </source>
</evidence>
<dbReference type="GO" id="GO:0050661">
    <property type="term" value="F:NADP binding"/>
    <property type="evidence" value="ECO:0007669"/>
    <property type="project" value="InterPro"/>
</dbReference>
<name>A0A815KUY1_9BILA</name>
<dbReference type="Pfam" id="PF03447">
    <property type="entry name" value="NAD_binding_3"/>
    <property type="match status" value="1"/>
</dbReference>
<dbReference type="InterPro" id="IPR036291">
    <property type="entry name" value="NAD(P)-bd_dom_sf"/>
</dbReference>
<protein>
    <recommendedName>
        <fullName evidence="2">Aspartate dehydrogenase domain-containing protein</fullName>
    </recommendedName>
</protein>
<feature type="domain" description="Aspartate dehydrogenase" evidence="4">
    <location>
        <begin position="202"/>
        <end position="295"/>
    </location>
</feature>
<dbReference type="InterPro" id="IPR002811">
    <property type="entry name" value="Asp_DH"/>
</dbReference>
<dbReference type="Proteomes" id="UP000663889">
    <property type="component" value="Unassembled WGS sequence"/>
</dbReference>
<dbReference type="PANTHER" id="PTHR31873:SF6">
    <property type="entry name" value="ASPARTATE DEHYDROGENASE DOMAIN-CONTAINING PROTEIN"/>
    <property type="match status" value="1"/>
</dbReference>
<dbReference type="GO" id="GO:0033735">
    <property type="term" value="F:aspartate dehydrogenase [NAD(P)+] activity"/>
    <property type="evidence" value="ECO:0007669"/>
    <property type="project" value="InterPro"/>
</dbReference>